<name>A0ACC1CVP8_9NEOP</name>
<sequence length="462" mass="53388">MFFESFLINLSVLAMLVIALTFDYVTKFFNYWYVRHIPYKSSIPFFGSDYHRVLGVTTSTNETKKLYSKYPKSKFVGRVKSRIPDLIVKDPDSVKRMLSTDFANFHSRGLGLNKSQDVCLKNNVFYADGEKWNVLRATLESLLNGLVFDVDIRNKLPGTNGDTSVRELLSNILDDIFKDMLLANENIEAFKEIRINLEKRTMVDKLKSYTKNIFPSVYTLLKLKTLSGRPSQSLEEQIKKSKIIKHIKMSGTMYNIGNKREPVSEIEFTFSTITSFITEGYIPIVTVLTALLFELASNKDCQDKARSIVAKVNREDYLDLSIKEALRLHPPYSIITRQCVKSYQYPESKLTIDKRVTINVPIEAIHRDEEHYKEANVFNPDRFLDDDRVSKHCYAYLPFGAGPRRCIGESLALQIIRSISKAILSNYELEKCDRTPSKLDLVDHNFGRIIDKDIWLRFKRIN</sequence>
<protein>
    <submittedName>
        <fullName evidence="1">Uncharacterized protein</fullName>
    </submittedName>
</protein>
<accession>A0ACC1CVP8</accession>
<keyword evidence="2" id="KW-1185">Reference proteome</keyword>
<evidence type="ECO:0000313" key="1">
    <source>
        <dbReference type="EMBL" id="KAJ0175784.1"/>
    </source>
</evidence>
<dbReference type="Proteomes" id="UP000824533">
    <property type="component" value="Linkage Group LG15"/>
</dbReference>
<dbReference type="EMBL" id="CM034401">
    <property type="protein sequence ID" value="KAJ0175784.1"/>
    <property type="molecule type" value="Genomic_DNA"/>
</dbReference>
<proteinExistence type="predicted"/>
<comment type="caution">
    <text evidence="1">The sequence shown here is derived from an EMBL/GenBank/DDBJ whole genome shotgun (WGS) entry which is preliminary data.</text>
</comment>
<evidence type="ECO:0000313" key="2">
    <source>
        <dbReference type="Proteomes" id="UP000824533"/>
    </source>
</evidence>
<organism evidence="1 2">
    <name type="scientific">Dendrolimus kikuchii</name>
    <dbReference type="NCBI Taxonomy" id="765133"/>
    <lineage>
        <taxon>Eukaryota</taxon>
        <taxon>Metazoa</taxon>
        <taxon>Ecdysozoa</taxon>
        <taxon>Arthropoda</taxon>
        <taxon>Hexapoda</taxon>
        <taxon>Insecta</taxon>
        <taxon>Pterygota</taxon>
        <taxon>Neoptera</taxon>
        <taxon>Endopterygota</taxon>
        <taxon>Lepidoptera</taxon>
        <taxon>Glossata</taxon>
        <taxon>Ditrysia</taxon>
        <taxon>Bombycoidea</taxon>
        <taxon>Lasiocampidae</taxon>
        <taxon>Dendrolimus</taxon>
    </lineage>
</organism>
<reference evidence="1 2" key="1">
    <citation type="journal article" date="2021" name="Front. Genet.">
        <title>Chromosome-Level Genome Assembly Reveals Significant Gene Expansion in the Toll and IMD Signaling Pathways of Dendrolimus kikuchii.</title>
        <authorList>
            <person name="Zhou J."/>
            <person name="Wu P."/>
            <person name="Xiong Z."/>
            <person name="Liu N."/>
            <person name="Zhao N."/>
            <person name="Ji M."/>
            <person name="Qiu Y."/>
            <person name="Yang B."/>
        </authorList>
    </citation>
    <scope>NUCLEOTIDE SEQUENCE [LARGE SCALE GENOMIC DNA]</scope>
    <source>
        <strain evidence="1">Ann1</strain>
    </source>
</reference>
<gene>
    <name evidence="1" type="ORF">K1T71_008943</name>
</gene>